<keyword evidence="4" id="KW-1185">Reference proteome</keyword>
<dbReference type="Gene3D" id="3.20.20.100">
    <property type="entry name" value="NADP-dependent oxidoreductase domain"/>
    <property type="match status" value="1"/>
</dbReference>
<reference evidence="3 4" key="1">
    <citation type="submission" date="2015-01" db="EMBL/GenBank/DDBJ databases">
        <title>The Genome Sequence of Exophiala xenobiotica CBS118157.</title>
        <authorList>
            <consortium name="The Broad Institute Genomics Platform"/>
            <person name="Cuomo C."/>
            <person name="de Hoog S."/>
            <person name="Gorbushina A."/>
            <person name="Stielow B."/>
            <person name="Teixiera M."/>
            <person name="Abouelleil A."/>
            <person name="Chapman S.B."/>
            <person name="Priest M."/>
            <person name="Young S.K."/>
            <person name="Wortman J."/>
            <person name="Nusbaum C."/>
            <person name="Birren B."/>
        </authorList>
    </citation>
    <scope>NUCLEOTIDE SEQUENCE [LARGE SCALE GENOMIC DNA]</scope>
    <source>
        <strain evidence="3 4">CBS 118157</strain>
    </source>
</reference>
<keyword evidence="1" id="KW-0560">Oxidoreductase</keyword>
<sequence length="329" mass="36116">MPQLLGKEIGSTGFGLMGLTTRNPPIPIEQAFKAMRAALECGCNFWNAGEFYGTPDWNTQTLLAAYFKQYPVDADKVVLSVKGAFDLATGRPDGSPEGLKRSIDKILKDLDGTKTIDIFECARVDPNTPPELTLKYLEEEYLNKGIIGGVALSEVSAESIRRAANITKIVAVEIELSLWATHVLHNGVAATCAELNIPLIAYSPIGQGMLTGQIKSLDDIPQGDFRRQYPRFQPETFSINLQLVREVEELAKKKQCTPAQLATNWVRSLSNRPGLPLIIPIPGATADTRVRENAQEYTLTSGELSLIDDILAKFTIVGRRYPEGIPIDT</sequence>
<dbReference type="Pfam" id="PF00248">
    <property type="entry name" value="Aldo_ket_red"/>
    <property type="match status" value="1"/>
</dbReference>
<evidence type="ECO:0000313" key="3">
    <source>
        <dbReference type="EMBL" id="KIW57216.1"/>
    </source>
</evidence>
<name>A0A0D2BXP6_9EURO</name>
<gene>
    <name evidence="3" type="ORF">PV05_05801</name>
</gene>
<dbReference type="SUPFAM" id="SSF51430">
    <property type="entry name" value="NAD(P)-linked oxidoreductase"/>
    <property type="match status" value="1"/>
</dbReference>
<dbReference type="GO" id="GO:0005737">
    <property type="term" value="C:cytoplasm"/>
    <property type="evidence" value="ECO:0007669"/>
    <property type="project" value="TreeGrafter"/>
</dbReference>
<dbReference type="CDD" id="cd19077">
    <property type="entry name" value="AKR_AKR8A1-2"/>
    <property type="match status" value="1"/>
</dbReference>
<dbReference type="GO" id="GO:0016491">
    <property type="term" value="F:oxidoreductase activity"/>
    <property type="evidence" value="ECO:0007669"/>
    <property type="project" value="UniProtKB-KW"/>
</dbReference>
<accession>A0A0D2BXP6</accession>
<dbReference type="EMBL" id="KN847319">
    <property type="protein sequence ID" value="KIW57216.1"/>
    <property type="molecule type" value="Genomic_DNA"/>
</dbReference>
<dbReference type="InterPro" id="IPR050791">
    <property type="entry name" value="Aldo-Keto_reductase"/>
</dbReference>
<evidence type="ECO:0000256" key="1">
    <source>
        <dbReference type="ARBA" id="ARBA00023002"/>
    </source>
</evidence>
<dbReference type="GeneID" id="25327709"/>
<dbReference type="RefSeq" id="XP_013317800.1">
    <property type="nucleotide sequence ID" value="XM_013462346.1"/>
</dbReference>
<organism evidence="3 4">
    <name type="scientific">Exophiala xenobiotica</name>
    <dbReference type="NCBI Taxonomy" id="348802"/>
    <lineage>
        <taxon>Eukaryota</taxon>
        <taxon>Fungi</taxon>
        <taxon>Dikarya</taxon>
        <taxon>Ascomycota</taxon>
        <taxon>Pezizomycotina</taxon>
        <taxon>Eurotiomycetes</taxon>
        <taxon>Chaetothyriomycetidae</taxon>
        <taxon>Chaetothyriales</taxon>
        <taxon>Herpotrichiellaceae</taxon>
        <taxon>Exophiala</taxon>
    </lineage>
</organism>
<protein>
    <recommendedName>
        <fullName evidence="2">NADP-dependent oxidoreductase domain-containing protein</fullName>
    </recommendedName>
</protein>
<proteinExistence type="predicted"/>
<dbReference type="Proteomes" id="UP000054342">
    <property type="component" value="Unassembled WGS sequence"/>
</dbReference>
<dbReference type="OrthoDB" id="37537at2759"/>
<dbReference type="PANTHER" id="PTHR43625:SF78">
    <property type="entry name" value="PYRIDOXAL REDUCTASE-RELATED"/>
    <property type="match status" value="1"/>
</dbReference>
<evidence type="ECO:0000313" key="4">
    <source>
        <dbReference type="Proteomes" id="UP000054342"/>
    </source>
</evidence>
<dbReference type="AlphaFoldDB" id="A0A0D2BXP6"/>
<feature type="domain" description="NADP-dependent oxidoreductase" evidence="2">
    <location>
        <begin position="13"/>
        <end position="311"/>
    </location>
</feature>
<evidence type="ECO:0000259" key="2">
    <source>
        <dbReference type="Pfam" id="PF00248"/>
    </source>
</evidence>
<dbReference type="STRING" id="348802.A0A0D2BXP6"/>
<dbReference type="HOGENOM" id="CLU_023205_2_1_1"/>
<dbReference type="PANTHER" id="PTHR43625">
    <property type="entry name" value="AFLATOXIN B1 ALDEHYDE REDUCTASE"/>
    <property type="match status" value="1"/>
</dbReference>
<dbReference type="InterPro" id="IPR036812">
    <property type="entry name" value="NAD(P)_OxRdtase_dom_sf"/>
</dbReference>
<dbReference type="InterPro" id="IPR023210">
    <property type="entry name" value="NADP_OxRdtase_dom"/>
</dbReference>